<comment type="caution">
    <text evidence="1">The sequence shown here is derived from an EMBL/GenBank/DDBJ whole genome shotgun (WGS) entry which is preliminary data.</text>
</comment>
<dbReference type="Proteomes" id="UP001461498">
    <property type="component" value="Unassembled WGS sequence"/>
</dbReference>
<keyword evidence="2" id="KW-1185">Reference proteome</keyword>
<sequence length="72" mass="8276">MVVGLLTGHCRLNKHMHNSRLGDDDLCRFCLEEEETAVHVLSSVRGWRGCYKESWGNPTPCRAASWRNRYLG</sequence>
<proteinExistence type="predicted"/>
<protein>
    <submittedName>
        <fullName evidence="1">Uncharacterized protein</fullName>
    </submittedName>
</protein>
<accession>A0AAW1DH32</accession>
<dbReference type="EMBL" id="JAPXFL010000002">
    <property type="protein sequence ID" value="KAK9509827.1"/>
    <property type="molecule type" value="Genomic_DNA"/>
</dbReference>
<evidence type="ECO:0000313" key="1">
    <source>
        <dbReference type="EMBL" id="KAK9509827.1"/>
    </source>
</evidence>
<dbReference type="AlphaFoldDB" id="A0AAW1DH32"/>
<reference evidence="1 2" key="1">
    <citation type="submission" date="2022-12" db="EMBL/GenBank/DDBJ databases">
        <title>Chromosome-level genome assembly of true bugs.</title>
        <authorList>
            <person name="Ma L."/>
            <person name="Li H."/>
        </authorList>
    </citation>
    <scope>NUCLEOTIDE SEQUENCE [LARGE SCALE GENOMIC DNA]</scope>
    <source>
        <strain evidence="1">Lab_2022b</strain>
    </source>
</reference>
<evidence type="ECO:0000313" key="2">
    <source>
        <dbReference type="Proteomes" id="UP001461498"/>
    </source>
</evidence>
<name>A0AAW1DH32_9HEMI</name>
<organism evidence="1 2">
    <name type="scientific">Rhynocoris fuscipes</name>
    <dbReference type="NCBI Taxonomy" id="488301"/>
    <lineage>
        <taxon>Eukaryota</taxon>
        <taxon>Metazoa</taxon>
        <taxon>Ecdysozoa</taxon>
        <taxon>Arthropoda</taxon>
        <taxon>Hexapoda</taxon>
        <taxon>Insecta</taxon>
        <taxon>Pterygota</taxon>
        <taxon>Neoptera</taxon>
        <taxon>Paraneoptera</taxon>
        <taxon>Hemiptera</taxon>
        <taxon>Heteroptera</taxon>
        <taxon>Panheteroptera</taxon>
        <taxon>Cimicomorpha</taxon>
        <taxon>Reduviidae</taxon>
        <taxon>Harpactorinae</taxon>
        <taxon>Harpactorini</taxon>
        <taxon>Rhynocoris</taxon>
    </lineage>
</organism>
<gene>
    <name evidence="1" type="ORF">O3M35_004731</name>
</gene>